<dbReference type="Gene3D" id="3.40.50.300">
    <property type="entry name" value="P-loop containing nucleotide triphosphate hydrolases"/>
    <property type="match status" value="1"/>
</dbReference>
<dbReference type="Proteomes" id="UP000315888">
    <property type="component" value="Unassembled WGS sequence"/>
</dbReference>
<comment type="caution">
    <text evidence="2">The sequence shown here is derived from an EMBL/GenBank/DDBJ whole genome shotgun (WGS) entry which is preliminary data.</text>
</comment>
<evidence type="ECO:0000313" key="2">
    <source>
        <dbReference type="EMBL" id="TPU59914.1"/>
    </source>
</evidence>
<dbReference type="Pfam" id="PF22723">
    <property type="entry name" value="NA-iREase2"/>
    <property type="match status" value="1"/>
</dbReference>
<organism evidence="2 3">
    <name type="scientific">Acinetobacter baumannii</name>
    <dbReference type="NCBI Taxonomy" id="470"/>
    <lineage>
        <taxon>Bacteria</taxon>
        <taxon>Pseudomonadati</taxon>
        <taxon>Pseudomonadota</taxon>
        <taxon>Gammaproteobacteria</taxon>
        <taxon>Moraxellales</taxon>
        <taxon>Moraxellaceae</taxon>
        <taxon>Acinetobacter</taxon>
        <taxon>Acinetobacter calcoaceticus/baumannii complex</taxon>
    </lineage>
</organism>
<sequence length="712" mass="83338">MLNRNEIIDIYKSYGFIFERTSDYNNILIFTIQSGHYHNADIIDLDYPNNSSAYEKAFEDYSSAGYACIKRKFKNIESVKEGLFEGFFSVENTKNHLKKEYETHVNQIIRSFPENSEYKYINSTYDINNKKGELNPIVEITNRLNEKKPILFIIEAAAGFGKTCTAYEILNHIVTKENNMVPLFSELSRNRQAKIFHYVLLDEIDRSFPNLKSQLVKDQILKGKVPVILDGFDELLHNPNKHEHNNSSTYNTEPMLKTISDLLTESAKIILTSRRTALFDGDDFAEWVDEHKSMFDIYRIKINEPTITDWLPQERFQKLNRTNYPILKLNNPVLLSYLRFISDDEYTNCIENPELIIDKYFLSMLERERKRQALQLLPAEQSLILKSIAQYFIENNYTTEDKEFLHLHIEDKFEMLLENARKYYQTEDRPSTNELINKLTSHALLDRSGNSEERIGFVNDFVLGHYVVPNIIETEDWLGDKIFIEPAVTATTPTCEDKRNELWESLGTYFYLEDSDLNLKVTSSMKLKSGIFFDLTNQLLDRVNISNLTLGENTNYVKNFTFYNCMFTNVEFYLDNFTDVAFVECKFFDCNYNGYSSSLIEMGCTGQDDIFYDFITNLNKDNEKIEGNSEDTFNEIELSILDKFWPKGSSSLHKHRHHNAICGYSKYSLTDLIKNLKQLKRRKILLTPDKEDFYEINFEFLPLIKDALGKND</sequence>
<accession>A0A8B5UDF2</accession>
<dbReference type="EMBL" id="VHGY01000087">
    <property type="protein sequence ID" value="TPU59914.1"/>
    <property type="molecule type" value="Genomic_DNA"/>
</dbReference>
<evidence type="ECO:0000259" key="1">
    <source>
        <dbReference type="Pfam" id="PF22723"/>
    </source>
</evidence>
<name>A0A8B5UDF2_ACIBA</name>
<reference evidence="2 3" key="1">
    <citation type="submission" date="2019-06" db="EMBL/GenBank/DDBJ databases">
        <title>A Diverse Panel of Clinical Acinetobacter baumannii for Research Use.</title>
        <authorList>
            <person name="Mcgann P."/>
            <person name="Snesrud E."/>
            <person name="Galac M.R."/>
        </authorList>
    </citation>
    <scope>NUCLEOTIDE SEQUENCE [LARGE SCALE GENOMIC DNA]</scope>
    <source>
        <strain evidence="2 3">MRSN14237</strain>
    </source>
</reference>
<dbReference type="InterPro" id="IPR055007">
    <property type="entry name" value="NA-iREase2_dom"/>
</dbReference>
<dbReference type="InterPro" id="IPR027417">
    <property type="entry name" value="P-loop_NTPase"/>
</dbReference>
<protein>
    <recommendedName>
        <fullName evidence="1">NACHT-associated inactive Restriction Endonuclease 2 domain-containing protein</fullName>
    </recommendedName>
</protein>
<proteinExistence type="predicted"/>
<gene>
    <name evidence="2" type="ORF">FJU42_19945</name>
</gene>
<evidence type="ECO:0000313" key="3">
    <source>
        <dbReference type="Proteomes" id="UP000315888"/>
    </source>
</evidence>
<dbReference type="RefSeq" id="WP_119062792.1">
    <property type="nucleotide sequence ID" value="NZ_BHFY01000096.1"/>
</dbReference>
<feature type="domain" description="NACHT-associated inactive Restriction Endonuclease 2" evidence="1">
    <location>
        <begin position="7"/>
        <end position="128"/>
    </location>
</feature>
<dbReference type="AlphaFoldDB" id="A0A8B5UDF2"/>